<name>A0A2V1AVY9_9ASCO</name>
<feature type="domain" description="Cell wall protein YJL171C/Tos1 C-terminal" evidence="9">
    <location>
        <begin position="110"/>
        <end position="342"/>
    </location>
</feature>
<dbReference type="PANTHER" id="PTHR31737">
    <property type="entry name" value="PROTEIN TOS1"/>
    <property type="match status" value="1"/>
</dbReference>
<accession>A0A2V1AVY9</accession>
<evidence type="ECO:0000313" key="12">
    <source>
        <dbReference type="Proteomes" id="UP000244309"/>
    </source>
</evidence>
<evidence type="ECO:0000259" key="9">
    <source>
        <dbReference type="Pfam" id="PF10287"/>
    </source>
</evidence>
<keyword evidence="4 8" id="KW-0732">Signal</keyword>
<dbReference type="VEuPathDB" id="FungiDB:CXQ85_004614"/>
<dbReference type="InterPro" id="IPR018805">
    <property type="entry name" value="YJL171C/Tos1_C"/>
</dbReference>
<evidence type="ECO:0000256" key="8">
    <source>
        <dbReference type="SAM" id="SignalP"/>
    </source>
</evidence>
<dbReference type="Pfam" id="PF10290">
    <property type="entry name" value="YJL171C_Tos1_N"/>
    <property type="match status" value="1"/>
</dbReference>
<gene>
    <name evidence="11" type="ORF">CXQ85_004614</name>
</gene>
<dbReference type="GeneID" id="37009944"/>
<dbReference type="Proteomes" id="UP000244309">
    <property type="component" value="Unassembled WGS sequence"/>
</dbReference>
<keyword evidence="12" id="KW-1185">Reference proteome</keyword>
<evidence type="ECO:0000256" key="2">
    <source>
        <dbReference type="ARBA" id="ARBA00006055"/>
    </source>
</evidence>
<feature type="domain" description="Cell wall protein YJL171C/Tos1 N-terminal" evidence="10">
    <location>
        <begin position="34"/>
        <end position="98"/>
    </location>
</feature>
<comment type="caution">
    <text evidence="11">The sequence shown here is derived from an EMBL/GenBank/DDBJ whole genome shotgun (WGS) entry which is preliminary data.</text>
</comment>
<feature type="chain" id="PRO_5016113783" description="glucan endo-1,3-beta-D-glucosidase" evidence="8">
    <location>
        <begin position="16"/>
        <end position="388"/>
    </location>
</feature>
<keyword evidence="5" id="KW-0378">Hydrolase</keyword>
<comment type="similarity">
    <text evidence="2">Belongs to the PGA52 family.</text>
</comment>
<sequence>MLLPSLVACFALASAISLEPPSNGNTKSNTPQVNAITFENLGYTGYYYNVKELDDSDDCKCKLQKNFQVFEGTNTPLNEELSVHFRGPLKLHQFAFYSGDSFVKGSSSGTFERKAYYSASDNTGDNVTFLTNAGKSSKCLGKALTYASSNGTEEADSATLLEDDVLLHSDQEYSIFSSTKCEKSGTDKDCGVYRKGIPAYHGFGGTVKMFLFEFEMPTEPNKNNSNIFYDMPAIWLLNAKIPRTSQYSSNPNCSCWNSGCGEYDIFEVMNSTESNHLFSTIHDYQGTDNINLGMAAKGHFARDLDNKMVGGVVFDNEGNAVSFLSNSTSLDSEIGASTLNKWIDTNREVEDQLESVTLNTSQKKSEGIVPSTNFMAWLVSVFSVFMYL</sequence>
<proteinExistence type="inferred from homology"/>
<evidence type="ECO:0000313" key="11">
    <source>
        <dbReference type="EMBL" id="PVH21949.1"/>
    </source>
</evidence>
<evidence type="ECO:0000256" key="7">
    <source>
        <dbReference type="ARBA" id="ARBA00023316"/>
    </source>
</evidence>
<evidence type="ECO:0000256" key="4">
    <source>
        <dbReference type="ARBA" id="ARBA00022729"/>
    </source>
</evidence>
<dbReference type="GO" id="GO:0009277">
    <property type="term" value="C:fungal-type cell wall"/>
    <property type="evidence" value="ECO:0007669"/>
    <property type="project" value="TreeGrafter"/>
</dbReference>
<protein>
    <recommendedName>
        <fullName evidence="3">glucan endo-1,3-beta-D-glucosidase</fullName>
        <ecNumber evidence="3">3.2.1.39</ecNumber>
    </recommendedName>
</protein>
<reference evidence="11 12" key="1">
    <citation type="submission" date="2017-12" db="EMBL/GenBank/DDBJ databases">
        <title>Genome Sequence of a Multidrug-Resistant Candida haemulonii Isolate from a Patient with Chronic Leg Ulcers in Israel.</title>
        <authorList>
            <person name="Chow N.A."/>
            <person name="Gade L."/>
            <person name="Batra D."/>
            <person name="Rowe L.A."/>
            <person name="Ben-Ami R."/>
            <person name="Loparev V.N."/>
            <person name="Litvintseva A.P."/>
        </authorList>
    </citation>
    <scope>NUCLEOTIDE SEQUENCE [LARGE SCALE GENOMIC DNA]</scope>
    <source>
        <strain evidence="11 12">B11899</strain>
    </source>
</reference>
<keyword evidence="7" id="KW-0961">Cell wall biogenesis/degradation</keyword>
<comment type="catalytic activity">
    <reaction evidence="1">
        <text>Hydrolysis of (1-&gt;3)-beta-D-glucosidic linkages in (1-&gt;3)-beta-D-glucans.</text>
        <dbReference type="EC" id="3.2.1.39"/>
    </reaction>
</comment>
<dbReference type="Pfam" id="PF10287">
    <property type="entry name" value="YJL171C_Tos1_C"/>
    <property type="match status" value="1"/>
</dbReference>
<dbReference type="GO" id="GO:0042973">
    <property type="term" value="F:glucan endo-1,3-beta-D-glucosidase activity"/>
    <property type="evidence" value="ECO:0007669"/>
    <property type="project" value="UniProtKB-EC"/>
</dbReference>
<dbReference type="EC" id="3.2.1.39" evidence="3"/>
<evidence type="ECO:0000259" key="10">
    <source>
        <dbReference type="Pfam" id="PF10290"/>
    </source>
</evidence>
<evidence type="ECO:0000256" key="1">
    <source>
        <dbReference type="ARBA" id="ARBA00000382"/>
    </source>
</evidence>
<organism evidence="11 12">
    <name type="scientific">Candidozyma haemuli</name>
    <dbReference type="NCBI Taxonomy" id="45357"/>
    <lineage>
        <taxon>Eukaryota</taxon>
        <taxon>Fungi</taxon>
        <taxon>Dikarya</taxon>
        <taxon>Ascomycota</taxon>
        <taxon>Saccharomycotina</taxon>
        <taxon>Pichiomycetes</taxon>
        <taxon>Metschnikowiaceae</taxon>
        <taxon>Candidozyma</taxon>
    </lineage>
</organism>
<dbReference type="AlphaFoldDB" id="A0A2V1AVY9"/>
<dbReference type="OrthoDB" id="118256at2759"/>
<dbReference type="EMBL" id="PKFO01000006">
    <property type="protein sequence ID" value="PVH21949.1"/>
    <property type="molecule type" value="Genomic_DNA"/>
</dbReference>
<dbReference type="PANTHER" id="PTHR31737:SF3">
    <property type="entry name" value="CELL WALL PROTEIN YJL171C"/>
    <property type="match status" value="1"/>
</dbReference>
<keyword evidence="6" id="KW-0326">Glycosidase</keyword>
<feature type="signal peptide" evidence="8">
    <location>
        <begin position="1"/>
        <end position="15"/>
    </location>
</feature>
<dbReference type="InterPro" id="IPR018807">
    <property type="entry name" value="YJL171C/Tos1_N"/>
</dbReference>
<dbReference type="GO" id="GO:0071555">
    <property type="term" value="P:cell wall organization"/>
    <property type="evidence" value="ECO:0007669"/>
    <property type="project" value="UniProtKB-KW"/>
</dbReference>
<dbReference type="RefSeq" id="XP_025342889.1">
    <property type="nucleotide sequence ID" value="XM_025488227.1"/>
</dbReference>
<evidence type="ECO:0000256" key="5">
    <source>
        <dbReference type="ARBA" id="ARBA00022801"/>
    </source>
</evidence>
<evidence type="ECO:0000256" key="3">
    <source>
        <dbReference type="ARBA" id="ARBA00012780"/>
    </source>
</evidence>
<evidence type="ECO:0000256" key="6">
    <source>
        <dbReference type="ARBA" id="ARBA00023295"/>
    </source>
</evidence>
<dbReference type="STRING" id="45357.A0A2V1AVY9"/>